<dbReference type="HOGENOM" id="CLU_013772_3_1_6"/>
<keyword evidence="6" id="KW-0378">Hydrolase</keyword>
<evidence type="ECO:0000256" key="1">
    <source>
        <dbReference type="ARBA" id="ARBA00003293"/>
    </source>
</evidence>
<dbReference type="GO" id="GO:0016787">
    <property type="term" value="F:hydrolase activity"/>
    <property type="evidence" value="ECO:0007669"/>
    <property type="project" value="UniProtKB-KW"/>
</dbReference>
<dbReference type="Proteomes" id="UP000009010">
    <property type="component" value="Chromosome"/>
</dbReference>
<dbReference type="GO" id="GO:0006260">
    <property type="term" value="P:DNA replication"/>
    <property type="evidence" value="ECO:0007669"/>
    <property type="project" value="UniProtKB-KW"/>
</dbReference>
<feature type="domain" description="Replication gene A protein-like" evidence="7">
    <location>
        <begin position="137"/>
        <end position="465"/>
    </location>
</feature>
<comment type="similarity">
    <text evidence="2">Belongs to the phage GPA family.</text>
</comment>
<dbReference type="RefSeq" id="WP_015696626.1">
    <property type="nucleotide sequence ID" value="NC_016818.1"/>
</dbReference>
<dbReference type="GO" id="GO:0004519">
    <property type="term" value="F:endonuclease activity"/>
    <property type="evidence" value="ECO:0007669"/>
    <property type="project" value="UniProtKB-KW"/>
</dbReference>
<proteinExistence type="inferred from homology"/>
<reference evidence="8 9" key="1">
    <citation type="journal article" date="2012" name="J. Bacteriol.">
        <title>Complete Genome Sequence of Rahnella aquatilis CIP 78.65.</title>
        <authorList>
            <person name="Martinez R.J."/>
            <person name="Bruce D."/>
            <person name="Detter C."/>
            <person name="Goodwin L.A."/>
            <person name="Han J."/>
            <person name="Han C.S."/>
            <person name="Held B."/>
            <person name="Land M.L."/>
            <person name="Mikhailova N."/>
            <person name="Nolan M."/>
            <person name="Pennacchio L."/>
            <person name="Pitluck S."/>
            <person name="Tapia R."/>
            <person name="Woyke T."/>
            <person name="Sobecky P.A."/>
        </authorList>
    </citation>
    <scope>NUCLEOTIDE SEQUENCE [LARGE SCALE GENOMIC DNA]</scope>
    <source>
        <strain evidence="9">ATCC 33071 / DSM 4594 / JCM 1683 / NBRC 105701 / NCIMB 13365 / CIP 78.65</strain>
    </source>
</reference>
<evidence type="ECO:0000313" key="9">
    <source>
        <dbReference type="Proteomes" id="UP000009010"/>
    </source>
</evidence>
<dbReference type="STRING" id="745277.Rahaq2_1527"/>
<dbReference type="eggNOG" id="ENOG502Z7TX">
    <property type="taxonomic scope" value="Bacteria"/>
</dbReference>
<name>H2IRH0_RAHAC</name>
<dbReference type="AlphaFoldDB" id="H2IRH0"/>
<protein>
    <submittedName>
        <fullName evidence="8">Bacteriophage replication gene A protein (GPA)</fullName>
    </submittedName>
</protein>
<dbReference type="Pfam" id="PF05840">
    <property type="entry name" value="Phage_GPA"/>
    <property type="match status" value="1"/>
</dbReference>
<gene>
    <name evidence="8" type="ordered locus">Rahaq2_1527</name>
</gene>
<organism evidence="8 9">
    <name type="scientific">Rahnella aquatilis (strain ATCC 33071 / DSM 4594 / JCM 1683 / NBRC 105701 / NCIMB 13365 / CIP 78.65)</name>
    <dbReference type="NCBI Taxonomy" id="745277"/>
    <lineage>
        <taxon>Bacteria</taxon>
        <taxon>Pseudomonadati</taxon>
        <taxon>Pseudomonadota</taxon>
        <taxon>Gammaproteobacteria</taxon>
        <taxon>Enterobacterales</taxon>
        <taxon>Yersiniaceae</taxon>
        <taxon>Rahnella</taxon>
    </lineage>
</organism>
<dbReference type="EMBL" id="CP003244">
    <property type="protein sequence ID" value="AEX51406.1"/>
    <property type="molecule type" value="Genomic_DNA"/>
</dbReference>
<dbReference type="PATRIC" id="fig|745277.3.peg.1464"/>
<evidence type="ECO:0000259" key="7">
    <source>
        <dbReference type="Pfam" id="PF05840"/>
    </source>
</evidence>
<evidence type="ECO:0000256" key="3">
    <source>
        <dbReference type="ARBA" id="ARBA00022705"/>
    </source>
</evidence>
<reference evidence="9" key="2">
    <citation type="submission" date="2012-01" db="EMBL/GenBank/DDBJ databases">
        <title>Complete sequence of chromosome of Rahnella aquatilis CIP 78.65.</title>
        <authorList>
            <person name="Lucas S."/>
            <person name="Han J."/>
            <person name="Lapidus A."/>
            <person name="Cheng J.-F."/>
            <person name="Goodwin L."/>
            <person name="Pitluck S."/>
            <person name="Peters L."/>
            <person name="Ovchinnikova G."/>
            <person name="Held B."/>
            <person name="Detter J.C."/>
            <person name="Han C."/>
            <person name="Tapia R."/>
            <person name="Land M."/>
            <person name="Hauser L."/>
            <person name="Kyrpides N."/>
            <person name="Ivanova N."/>
            <person name="Pagani I."/>
            <person name="Sobecky P."/>
            <person name="Martinez R."/>
            <person name="Woyke T."/>
        </authorList>
    </citation>
    <scope>NUCLEOTIDE SEQUENCE [LARGE SCALE GENOMIC DNA]</scope>
    <source>
        <strain evidence="9">ATCC 33071 / DSM 4594 / JCM 1683 / NBRC 105701 / NCIMB 13365 / CIP 78.65</strain>
    </source>
</reference>
<keyword evidence="9" id="KW-1185">Reference proteome</keyword>
<keyword evidence="3" id="KW-0235">DNA replication</keyword>
<keyword evidence="5" id="KW-0255">Endonuclease</keyword>
<keyword evidence="4" id="KW-0540">Nuclease</keyword>
<evidence type="ECO:0000256" key="4">
    <source>
        <dbReference type="ARBA" id="ARBA00022722"/>
    </source>
</evidence>
<comment type="function">
    <text evidence="1">Possible endonuclease which induces a single-strand cut and initiates DNA replication.</text>
</comment>
<evidence type="ECO:0000256" key="6">
    <source>
        <dbReference type="ARBA" id="ARBA00022801"/>
    </source>
</evidence>
<sequence>MNARGRIAPSPPPKLIKADKVPFVGAYPWNAPRPAISKERPLTRDEFHQGQDALRKIHALPFFLSGVFSGRYEYLKENSGLLAAHRYLINVFMPRIWPRIEVVQAKYALALSGRANEIFTDEAESYRQLAGMNDKALKRLAMQISSRLFTEYEEQSDRLLSQHNGVQAKLFTDSAQQKIYGEVAGAARVFNITPMHWQKYCKRKLDMRSAFSSIARLVNDEWWIRQLKAQRTQWRESLLIAVGEVSLQKSGYASKQAIRDVRARRLANMEYLKSCDLENIETGERIDLIDKVMGSISNPEIRRMELMSTIAGIEKYASEVGHVGMFLTITTPSKYHPTRMVGKKTDRRVNFNHKWDEEAFSPKDGQHYLVKIWGKMRTAFKDNGIKVYGMRVVEPHHDATPHWHMMLFCDKAHRQPAVDIMRRYALQEDGDERGAQAQRFECKHLNKGGAAGYIAKYIAKNIDGYALEGEIDHETGRSLSETAAAVTAWASTWRIPQFKSIGVPTMGAYRELRRLPRGVSIASEFDELVEATRAAADGGDFAAYISAQGGANVPRDEQTVRTARQVIDELNEYDEEIQKIIGVYAPHLGTDLIHETRTTKWRIVAKSVEVAVHPLNLISASGAPRSPVNNCGKVERESGQLIIPISSEYTAAVLKLIEEGSIGWDDTDVVMVLRDAIRRRLPTVKHLQQSYNPSKARKLAPSSRLTREERTRFVRIFLDLVKIGIHPSNWQLDVLARGATMLINGKEISYPIIDFKTQTLQQGFL</sequence>
<dbReference type="KEGG" id="raq:Rahaq2_1527"/>
<evidence type="ECO:0000256" key="2">
    <source>
        <dbReference type="ARBA" id="ARBA00009260"/>
    </source>
</evidence>
<accession>H2IRH0</accession>
<evidence type="ECO:0000313" key="8">
    <source>
        <dbReference type="EMBL" id="AEX51406.1"/>
    </source>
</evidence>
<dbReference type="OrthoDB" id="5568266at2"/>
<dbReference type="InterPro" id="IPR008766">
    <property type="entry name" value="Replication_gene_A-like"/>
</dbReference>
<evidence type="ECO:0000256" key="5">
    <source>
        <dbReference type="ARBA" id="ARBA00022759"/>
    </source>
</evidence>